<evidence type="ECO:0000313" key="1">
    <source>
        <dbReference type="EMBL" id="GIX88337.1"/>
    </source>
</evidence>
<dbReference type="AlphaFoldDB" id="A0AAV4NTY7"/>
<reference evidence="1 2" key="1">
    <citation type="submission" date="2021-06" db="EMBL/GenBank/DDBJ databases">
        <title>Caerostris extrusa draft genome.</title>
        <authorList>
            <person name="Kono N."/>
            <person name="Arakawa K."/>
        </authorList>
    </citation>
    <scope>NUCLEOTIDE SEQUENCE [LARGE SCALE GENOMIC DNA]</scope>
</reference>
<proteinExistence type="predicted"/>
<keyword evidence="2" id="KW-1185">Reference proteome</keyword>
<dbReference type="EMBL" id="BPLR01021311">
    <property type="protein sequence ID" value="GIX88337.1"/>
    <property type="molecule type" value="Genomic_DNA"/>
</dbReference>
<name>A0AAV4NTY7_CAEEX</name>
<comment type="caution">
    <text evidence="1">The sequence shown here is derived from an EMBL/GenBank/DDBJ whole genome shotgun (WGS) entry which is preliminary data.</text>
</comment>
<organism evidence="1 2">
    <name type="scientific">Caerostris extrusa</name>
    <name type="common">Bark spider</name>
    <name type="synonym">Caerostris bankana</name>
    <dbReference type="NCBI Taxonomy" id="172846"/>
    <lineage>
        <taxon>Eukaryota</taxon>
        <taxon>Metazoa</taxon>
        <taxon>Ecdysozoa</taxon>
        <taxon>Arthropoda</taxon>
        <taxon>Chelicerata</taxon>
        <taxon>Arachnida</taxon>
        <taxon>Araneae</taxon>
        <taxon>Araneomorphae</taxon>
        <taxon>Entelegynae</taxon>
        <taxon>Araneoidea</taxon>
        <taxon>Araneidae</taxon>
        <taxon>Caerostris</taxon>
    </lineage>
</organism>
<sequence length="109" mass="12522">MPDNTGAVGANKSLLVHVIFHLNLMNWDEYAVRTGALKITELPKQTIVKNKIPSDSFQRFSKNNLLSEVKQSLKCMENRVMQSIREFAVSSLVAQFHVSWRFERNSSIR</sequence>
<accession>A0AAV4NTY7</accession>
<evidence type="ECO:0000313" key="2">
    <source>
        <dbReference type="Proteomes" id="UP001054945"/>
    </source>
</evidence>
<gene>
    <name evidence="1" type="ORF">CEXT_759391</name>
</gene>
<protein>
    <submittedName>
        <fullName evidence="1">Uncharacterized protein</fullName>
    </submittedName>
</protein>
<dbReference type="Proteomes" id="UP001054945">
    <property type="component" value="Unassembled WGS sequence"/>
</dbReference>